<accession>A0ABX2QEA0</accession>
<gene>
    <name evidence="1" type="ORF">HV823_12540</name>
</gene>
<dbReference type="Proteomes" id="UP000659172">
    <property type="component" value="Unassembled WGS sequence"/>
</dbReference>
<dbReference type="EMBL" id="JABXYK010000006">
    <property type="protein sequence ID" value="NVP56080.1"/>
    <property type="molecule type" value="Genomic_DNA"/>
</dbReference>
<sequence>MATVKMNGTAVDGDDPCALYQALYAVKLQILSGERVEEMSIQSPVTREMVRFSSTNMAALDRELERLSAACNLKTSGRRTRFAKHIRFT</sequence>
<keyword evidence="2" id="KW-1185">Reference proteome</keyword>
<dbReference type="RefSeq" id="WP_176950047.1">
    <property type="nucleotide sequence ID" value="NZ_JABXYK010000006.1"/>
</dbReference>
<organism evidence="1 2">
    <name type="scientific">Mycoplana rhizolycopersici</name>
    <dbReference type="NCBI Taxonomy" id="2746702"/>
    <lineage>
        <taxon>Bacteria</taxon>
        <taxon>Pseudomonadati</taxon>
        <taxon>Pseudomonadota</taxon>
        <taxon>Alphaproteobacteria</taxon>
        <taxon>Hyphomicrobiales</taxon>
        <taxon>Rhizobiaceae</taxon>
        <taxon>Mycoplana</taxon>
    </lineage>
</organism>
<comment type="caution">
    <text evidence="1">The sequence shown here is derived from an EMBL/GenBank/DDBJ whole genome shotgun (WGS) entry which is preliminary data.</text>
</comment>
<reference evidence="1 2" key="1">
    <citation type="submission" date="2020-06" db="EMBL/GenBank/DDBJ databases">
        <title>Rhizobium sp.nov. isolated from the tomato plant.</title>
        <authorList>
            <person name="Thin K.K."/>
            <person name="Zhang X."/>
            <person name="He S."/>
        </authorList>
    </citation>
    <scope>NUCLEOTIDE SEQUENCE [LARGE SCALE GENOMIC DNA]</scope>
    <source>
        <strain evidence="1 2">DBTS2</strain>
    </source>
</reference>
<protein>
    <submittedName>
        <fullName evidence="1">Uncharacterized protein</fullName>
    </submittedName>
</protein>
<proteinExistence type="predicted"/>
<evidence type="ECO:0000313" key="2">
    <source>
        <dbReference type="Proteomes" id="UP000659172"/>
    </source>
</evidence>
<name>A0ABX2QEA0_9HYPH</name>
<evidence type="ECO:0000313" key="1">
    <source>
        <dbReference type="EMBL" id="NVP56080.1"/>
    </source>
</evidence>